<keyword evidence="1" id="KW-0472">Membrane</keyword>
<keyword evidence="1" id="KW-1133">Transmembrane helix</keyword>
<name>A0AAE0KPI0_9CHLO</name>
<keyword evidence="3" id="KW-1185">Reference proteome</keyword>
<feature type="transmembrane region" description="Helical" evidence="1">
    <location>
        <begin position="339"/>
        <end position="358"/>
    </location>
</feature>
<evidence type="ECO:0000256" key="1">
    <source>
        <dbReference type="SAM" id="Phobius"/>
    </source>
</evidence>
<dbReference type="AlphaFoldDB" id="A0AAE0KPI0"/>
<comment type="caution">
    <text evidence="2">The sequence shown here is derived from an EMBL/GenBank/DDBJ whole genome shotgun (WGS) entry which is preliminary data.</text>
</comment>
<proteinExistence type="predicted"/>
<evidence type="ECO:0000313" key="3">
    <source>
        <dbReference type="Proteomes" id="UP001190700"/>
    </source>
</evidence>
<evidence type="ECO:0000313" key="2">
    <source>
        <dbReference type="EMBL" id="KAK3255933.1"/>
    </source>
</evidence>
<dbReference type="Proteomes" id="UP001190700">
    <property type="component" value="Unassembled WGS sequence"/>
</dbReference>
<organism evidence="2 3">
    <name type="scientific">Cymbomonas tetramitiformis</name>
    <dbReference type="NCBI Taxonomy" id="36881"/>
    <lineage>
        <taxon>Eukaryota</taxon>
        <taxon>Viridiplantae</taxon>
        <taxon>Chlorophyta</taxon>
        <taxon>Pyramimonadophyceae</taxon>
        <taxon>Pyramimonadales</taxon>
        <taxon>Pyramimonadaceae</taxon>
        <taxon>Cymbomonas</taxon>
    </lineage>
</organism>
<accession>A0AAE0KPI0</accession>
<reference evidence="2 3" key="1">
    <citation type="journal article" date="2015" name="Genome Biol. Evol.">
        <title>Comparative Genomics of a Bacterivorous Green Alga Reveals Evolutionary Causalities and Consequences of Phago-Mixotrophic Mode of Nutrition.</title>
        <authorList>
            <person name="Burns J.A."/>
            <person name="Paasch A."/>
            <person name="Narechania A."/>
            <person name="Kim E."/>
        </authorList>
    </citation>
    <scope>NUCLEOTIDE SEQUENCE [LARGE SCALE GENOMIC DNA]</scope>
    <source>
        <strain evidence="2 3">PLY_AMNH</strain>
    </source>
</reference>
<keyword evidence="1" id="KW-0812">Transmembrane</keyword>
<gene>
    <name evidence="2" type="ORF">CYMTET_34905</name>
</gene>
<feature type="transmembrane region" description="Helical" evidence="1">
    <location>
        <begin position="29"/>
        <end position="51"/>
    </location>
</feature>
<sequence>MLQIGESDDNCWEMLIDVFLRHRDVGPDILDGLASAPFHVCALLGAGYLWCLRLMRVANKQGLCPKLTERASWLKSMVQQQHHQQQLNVLEWWRHLLNQYEVVIMPRRHHIKYDHGDEDCRLLPTRLERLQRTKEAVVVAPVGECTSALRERWRAAGRRRSREAASAGHRWQHQAYKPGEIVKEADEPEGPEGEEPAAGEMRRHMRWAHYRYRLLVLRLPEVHPEAEHPEPGGGHQRCTALPGCWFLGSREDTLRPNILSRGGGDIDGARRSQAAGCWFLGSREATLRPNILSRATLEPMTEHDGTQASAVCAGVAGATWGHMDAMQAVNKKELLQARILLAIVSAPLGVSALGVVVGQGGPWEGQRLAVLSWQ</sequence>
<protein>
    <submittedName>
        <fullName evidence="2">Uncharacterized protein</fullName>
    </submittedName>
</protein>
<dbReference type="EMBL" id="LGRX02022110">
    <property type="protein sequence ID" value="KAK3255933.1"/>
    <property type="molecule type" value="Genomic_DNA"/>
</dbReference>